<comment type="caution">
    <text evidence="1">The sequence shown here is derived from an EMBL/GenBank/DDBJ whole genome shotgun (WGS) entry which is preliminary data.</text>
</comment>
<name>A0ACC0IEE9_9ERIC</name>
<proteinExistence type="predicted"/>
<sequence>MLIESEYLIVMLLHTQVYNVNLGEIDTCKKVKKFTLDGTEPRES</sequence>
<evidence type="ECO:0000313" key="1">
    <source>
        <dbReference type="EMBL" id="KAI8023845.1"/>
    </source>
</evidence>
<evidence type="ECO:0000313" key="2">
    <source>
        <dbReference type="Proteomes" id="UP001060215"/>
    </source>
</evidence>
<protein>
    <submittedName>
        <fullName evidence="1">Uncharacterized protein</fullName>
    </submittedName>
</protein>
<accession>A0ACC0IEE9</accession>
<reference evidence="1 2" key="1">
    <citation type="journal article" date="2022" name="Plant J.">
        <title>Chromosome-level genome of Camellia lanceoleosa provides a valuable resource for understanding genome evolution and self-incompatibility.</title>
        <authorList>
            <person name="Gong W."/>
            <person name="Xiao S."/>
            <person name="Wang L."/>
            <person name="Liao Z."/>
            <person name="Chang Y."/>
            <person name="Mo W."/>
            <person name="Hu G."/>
            <person name="Li W."/>
            <person name="Zhao G."/>
            <person name="Zhu H."/>
            <person name="Hu X."/>
            <person name="Ji K."/>
            <person name="Xiang X."/>
            <person name="Song Q."/>
            <person name="Yuan D."/>
            <person name="Jin S."/>
            <person name="Zhang L."/>
        </authorList>
    </citation>
    <scope>NUCLEOTIDE SEQUENCE [LARGE SCALE GENOMIC DNA]</scope>
    <source>
        <strain evidence="1">SQ_2022a</strain>
    </source>
</reference>
<dbReference type="Proteomes" id="UP001060215">
    <property type="component" value="Chromosome 6"/>
</dbReference>
<keyword evidence="2" id="KW-1185">Reference proteome</keyword>
<gene>
    <name evidence="1" type="ORF">LOK49_LG03G03592</name>
</gene>
<dbReference type="EMBL" id="CM045763">
    <property type="protein sequence ID" value="KAI8023845.1"/>
    <property type="molecule type" value="Genomic_DNA"/>
</dbReference>
<organism evidence="1 2">
    <name type="scientific">Camellia lanceoleosa</name>
    <dbReference type="NCBI Taxonomy" id="1840588"/>
    <lineage>
        <taxon>Eukaryota</taxon>
        <taxon>Viridiplantae</taxon>
        <taxon>Streptophyta</taxon>
        <taxon>Embryophyta</taxon>
        <taxon>Tracheophyta</taxon>
        <taxon>Spermatophyta</taxon>
        <taxon>Magnoliopsida</taxon>
        <taxon>eudicotyledons</taxon>
        <taxon>Gunneridae</taxon>
        <taxon>Pentapetalae</taxon>
        <taxon>asterids</taxon>
        <taxon>Ericales</taxon>
        <taxon>Theaceae</taxon>
        <taxon>Camellia</taxon>
    </lineage>
</organism>